<name>A0A7M7P136_STRPU</name>
<reference evidence="4" key="1">
    <citation type="submission" date="2015-02" db="EMBL/GenBank/DDBJ databases">
        <title>Genome sequencing for Strongylocentrotus purpuratus.</title>
        <authorList>
            <person name="Murali S."/>
            <person name="Liu Y."/>
            <person name="Vee V."/>
            <person name="English A."/>
            <person name="Wang M."/>
            <person name="Skinner E."/>
            <person name="Han Y."/>
            <person name="Muzny D.M."/>
            <person name="Worley K.C."/>
            <person name="Gibbs R.A."/>
        </authorList>
    </citation>
    <scope>NUCLEOTIDE SEQUENCE</scope>
</reference>
<dbReference type="RefSeq" id="XP_030842328.1">
    <property type="nucleotide sequence ID" value="XM_030986468.1"/>
</dbReference>
<evidence type="ECO:0000313" key="4">
    <source>
        <dbReference type="Proteomes" id="UP000007110"/>
    </source>
</evidence>
<evidence type="ECO:0000313" key="3">
    <source>
        <dbReference type="EnsemblMetazoa" id="XP_030842328"/>
    </source>
</evidence>
<dbReference type="OMA" id="HRECTSI"/>
<dbReference type="Proteomes" id="UP000007110">
    <property type="component" value="Unassembled WGS sequence"/>
</dbReference>
<dbReference type="SUPFAM" id="SSF63829">
    <property type="entry name" value="Calcium-dependent phosphotriesterase"/>
    <property type="match status" value="1"/>
</dbReference>
<dbReference type="Gene3D" id="2.60.40.10">
    <property type="entry name" value="Immunoglobulins"/>
    <property type="match status" value="1"/>
</dbReference>
<feature type="repeat" description="NHL" evidence="2">
    <location>
        <begin position="278"/>
        <end position="321"/>
    </location>
</feature>
<dbReference type="Gene3D" id="2.120.10.30">
    <property type="entry name" value="TolB, C-terminal domain"/>
    <property type="match status" value="1"/>
</dbReference>
<evidence type="ECO:0000256" key="1">
    <source>
        <dbReference type="ARBA" id="ARBA00022737"/>
    </source>
</evidence>
<dbReference type="Pfam" id="PF01436">
    <property type="entry name" value="NHL"/>
    <property type="match status" value="2"/>
</dbReference>
<reference evidence="3" key="2">
    <citation type="submission" date="2021-01" db="UniProtKB">
        <authorList>
            <consortium name="EnsemblMetazoa"/>
        </authorList>
    </citation>
    <scope>IDENTIFICATION</scope>
</reference>
<dbReference type="GO" id="GO:0008270">
    <property type="term" value="F:zinc ion binding"/>
    <property type="evidence" value="ECO:0007669"/>
    <property type="project" value="UniProtKB-KW"/>
</dbReference>
<dbReference type="GeneID" id="105436465"/>
<dbReference type="GO" id="GO:0000209">
    <property type="term" value="P:protein polyubiquitination"/>
    <property type="evidence" value="ECO:0000318"/>
    <property type="project" value="GO_Central"/>
</dbReference>
<sequence>MQTHVYNYIAVQSLNHLYLSVRRHTTDSVTVKRCLQVTNQIVNFDAMASGVPTPDVLKSTVSLSATNSKVGSKVEVHLTLRGSRGNPMVGAGLMSSVDAIVQLPNGNTERIEFPDAIPAGGVCKALLWLKNVGVHQVCVKICGVEVKGSPVKVVAGIRGNLLNTYKPPMNQPHDIIQRENIFVVTDKSNNQVQVFDKNSVLPTSSVRLKIATWASLILMPLPGRGKPSRVQELCPVSSVRRETLQQPCGIAAGKDGSVYVADGQKHCIFVFDKHRECTSIIGGQGSALGQLNTPWFMAMNSRGNLVVAEFKNRRVQVFNPKRRQAVKIIDVKHNGKAWDCRGLALDQNDNVYVTVRSGFMRGWSVECVLVYAPNGDFLGNFGDGFNYVRGITVVAKGQSTIAYVVDGAHNRIVEYEM</sequence>
<evidence type="ECO:0000256" key="2">
    <source>
        <dbReference type="PROSITE-ProRule" id="PRU00504"/>
    </source>
</evidence>
<dbReference type="PANTHER" id="PTHR24104">
    <property type="entry name" value="E3 UBIQUITIN-PROTEIN LIGASE NHLRC1-RELATED"/>
    <property type="match status" value="1"/>
</dbReference>
<dbReference type="FunFam" id="2.120.10.30:FF:000260">
    <property type="entry name" value="Uncharacterized protein"/>
    <property type="match status" value="1"/>
</dbReference>
<feature type="repeat" description="NHL" evidence="2">
    <location>
        <begin position="244"/>
        <end position="274"/>
    </location>
</feature>
<dbReference type="SUPFAM" id="SSF81296">
    <property type="entry name" value="E set domains"/>
    <property type="match status" value="1"/>
</dbReference>
<dbReference type="PROSITE" id="PS51125">
    <property type="entry name" value="NHL"/>
    <property type="match status" value="2"/>
</dbReference>
<keyword evidence="4" id="KW-1185">Reference proteome</keyword>
<dbReference type="InterPro" id="IPR013783">
    <property type="entry name" value="Ig-like_fold"/>
</dbReference>
<dbReference type="InterPro" id="IPR001258">
    <property type="entry name" value="NHL_repeat"/>
</dbReference>
<dbReference type="InParanoid" id="A0A7M7P136"/>
<keyword evidence="1" id="KW-0677">Repeat</keyword>
<dbReference type="OrthoDB" id="342730at2759"/>
<organism evidence="3 4">
    <name type="scientific">Strongylocentrotus purpuratus</name>
    <name type="common">Purple sea urchin</name>
    <dbReference type="NCBI Taxonomy" id="7668"/>
    <lineage>
        <taxon>Eukaryota</taxon>
        <taxon>Metazoa</taxon>
        <taxon>Echinodermata</taxon>
        <taxon>Eleutherozoa</taxon>
        <taxon>Echinozoa</taxon>
        <taxon>Echinoidea</taxon>
        <taxon>Euechinoidea</taxon>
        <taxon>Echinacea</taxon>
        <taxon>Camarodonta</taxon>
        <taxon>Echinidea</taxon>
        <taxon>Strongylocentrotidae</taxon>
        <taxon>Strongylocentrotus</taxon>
    </lineage>
</organism>
<protein>
    <submittedName>
        <fullName evidence="3">Uncharacterized protein</fullName>
    </submittedName>
</protein>
<accession>A0A7M7P136</accession>
<dbReference type="InterPro" id="IPR011042">
    <property type="entry name" value="6-blade_b-propeller_TolB-like"/>
</dbReference>
<dbReference type="CDD" id="cd05819">
    <property type="entry name" value="NHL"/>
    <property type="match status" value="1"/>
</dbReference>
<dbReference type="EnsemblMetazoa" id="XM_030986468">
    <property type="protein sequence ID" value="XP_030842328"/>
    <property type="gene ID" value="LOC105436465"/>
</dbReference>
<dbReference type="GO" id="GO:0061630">
    <property type="term" value="F:ubiquitin protein ligase activity"/>
    <property type="evidence" value="ECO:0000318"/>
    <property type="project" value="GO_Central"/>
</dbReference>
<dbReference type="InterPro" id="IPR014756">
    <property type="entry name" value="Ig_E-set"/>
</dbReference>
<dbReference type="PANTHER" id="PTHR24104:SF25">
    <property type="entry name" value="PROTEIN LIN-41"/>
    <property type="match status" value="1"/>
</dbReference>
<dbReference type="InterPro" id="IPR050952">
    <property type="entry name" value="TRIM-NHL_E3_ligases"/>
</dbReference>
<dbReference type="GO" id="GO:0043161">
    <property type="term" value="P:proteasome-mediated ubiquitin-dependent protein catabolic process"/>
    <property type="evidence" value="ECO:0000318"/>
    <property type="project" value="GO_Central"/>
</dbReference>
<dbReference type="KEGG" id="spu:105436465"/>
<proteinExistence type="predicted"/>
<dbReference type="AlphaFoldDB" id="A0A7M7P136"/>